<sequence length="709" mass="74372">MPDAMDVHVHCTINTRKRDSGGKPQIHKTHMHHSSSHDSLGAAANSIELHLIPCESFASEEEKERQHKLVDAQIQQTLEEMLNDGSGMKRSLSSMTLHLGSAGNLQLLQPSTVGLIAQAAPKKLHLSGLVIQSKSLAALIDKELESLSISDGLLPTQAEQEEFTSCLARMQSLKKLSLKPGGIATPTSCCNPASEDQVNWLCFMEGVLSAAGQLPHLQHLHITLPESYAECEQHPLSWSAAGAVAKLDHLQTLRLEARVPAHQRWAEVPTGALHCRPSVLRAENEMVASLQSTKLTVLELQGTVLQDPRAWDALARCPHLAVLTLGAVGASAGCCDDSEGTLPAPESLPGLRKLRLGSAVSPRTLCAMLRAAPGLEELTVEGGDCMVDFSISSAATATAKGAPTAAVPAGVICVRVDGIQGIPGSSASLDHIARELREAAQLLQPIMAQRSASQRTLALMLGRPTPYTAVPCCSSLLSNGGHAPGGAVQNGSAAAGNGKVPNGVGAKGHDVRAGSSSSGGSSGGGHSRKASEEEIMDGTGPSAAEVGVLISALQPLKGCLHELQLQRTTLGPKSLQTLCTSVARTLGQQLETLVLGFVVLESPSLPALLPASVLALRLESCAGVGASAGVLAPWVLHCSYTRRQLQLSVIHHSNVAQPNSPDQRFAAEAEMTAFTLAQVLPVFKPPGLLIPRLRGPLRGVALRCHMDSR</sequence>
<evidence type="ECO:0000256" key="1">
    <source>
        <dbReference type="ARBA" id="ARBA00004430"/>
    </source>
</evidence>
<name>A0A6S8L8R4_DUNTE</name>
<dbReference type="EMBL" id="HBIP01018347">
    <property type="protein sequence ID" value="CAE0495752.1"/>
    <property type="molecule type" value="Transcribed_RNA"/>
</dbReference>
<dbReference type="SUPFAM" id="SSF52047">
    <property type="entry name" value="RNI-like"/>
    <property type="match status" value="1"/>
</dbReference>
<evidence type="ECO:0000313" key="3">
    <source>
        <dbReference type="EMBL" id="CAE0495751.1"/>
    </source>
</evidence>
<protein>
    <submittedName>
        <fullName evidence="4">Uncharacterized protein</fullName>
    </submittedName>
</protein>
<dbReference type="GO" id="GO:0005930">
    <property type="term" value="C:axoneme"/>
    <property type="evidence" value="ECO:0007669"/>
    <property type="project" value="UniProtKB-SubCell"/>
</dbReference>
<accession>A0A6S8L8R4</accession>
<dbReference type="Gene3D" id="3.80.10.10">
    <property type="entry name" value="Ribonuclease Inhibitor"/>
    <property type="match status" value="1"/>
</dbReference>
<reference evidence="4" key="1">
    <citation type="submission" date="2021-01" db="EMBL/GenBank/DDBJ databases">
        <authorList>
            <person name="Corre E."/>
            <person name="Pelletier E."/>
            <person name="Niang G."/>
            <person name="Scheremetjew M."/>
            <person name="Finn R."/>
            <person name="Kale V."/>
            <person name="Holt S."/>
            <person name="Cochrane G."/>
            <person name="Meng A."/>
            <person name="Brown T."/>
            <person name="Cohen L."/>
        </authorList>
    </citation>
    <scope>NUCLEOTIDE SEQUENCE</scope>
    <source>
        <strain evidence="4">CCMP1320</strain>
    </source>
</reference>
<dbReference type="AlphaFoldDB" id="A0A6S8L8R4"/>
<evidence type="ECO:0000256" key="2">
    <source>
        <dbReference type="SAM" id="MobiDB-lite"/>
    </source>
</evidence>
<feature type="region of interest" description="Disordered" evidence="2">
    <location>
        <begin position="14"/>
        <end position="39"/>
    </location>
</feature>
<dbReference type="InterPro" id="IPR032675">
    <property type="entry name" value="LRR_dom_sf"/>
</dbReference>
<gene>
    <name evidence="3" type="ORF">DTER00134_LOCUS10824</name>
    <name evidence="4" type="ORF">DTER00134_LOCUS10825</name>
</gene>
<feature type="compositionally biased region" description="Basic residues" evidence="2">
    <location>
        <begin position="25"/>
        <end position="34"/>
    </location>
</feature>
<evidence type="ECO:0000313" key="4">
    <source>
        <dbReference type="EMBL" id="CAE0495752.1"/>
    </source>
</evidence>
<feature type="region of interest" description="Disordered" evidence="2">
    <location>
        <begin position="492"/>
        <end position="539"/>
    </location>
</feature>
<dbReference type="EMBL" id="HBIP01018346">
    <property type="protein sequence ID" value="CAE0495751.1"/>
    <property type="molecule type" value="Transcribed_RNA"/>
</dbReference>
<organism evidence="4">
    <name type="scientific">Dunaliella tertiolecta</name>
    <name type="common">Green alga</name>
    <dbReference type="NCBI Taxonomy" id="3047"/>
    <lineage>
        <taxon>Eukaryota</taxon>
        <taxon>Viridiplantae</taxon>
        <taxon>Chlorophyta</taxon>
        <taxon>core chlorophytes</taxon>
        <taxon>Chlorophyceae</taxon>
        <taxon>CS clade</taxon>
        <taxon>Chlamydomonadales</taxon>
        <taxon>Dunaliellaceae</taxon>
        <taxon>Dunaliella</taxon>
    </lineage>
</organism>
<proteinExistence type="predicted"/>
<comment type="subcellular location">
    <subcellularLocation>
        <location evidence="1">Cytoplasm</location>
        <location evidence="1">Cytoskeleton</location>
        <location evidence="1">Cilium axoneme</location>
    </subcellularLocation>
</comment>